<evidence type="ECO:0000313" key="8">
    <source>
        <dbReference type="EMBL" id="SDJ60933.1"/>
    </source>
</evidence>
<feature type="coiled-coil region" evidence="5">
    <location>
        <begin position="74"/>
        <end position="101"/>
    </location>
</feature>
<dbReference type="GO" id="GO:0003677">
    <property type="term" value="F:DNA binding"/>
    <property type="evidence" value="ECO:0007669"/>
    <property type="project" value="UniProtKB-KW"/>
</dbReference>
<dbReference type="STRING" id="47500.AF333_17250"/>
<dbReference type="OrthoDB" id="9773308at2"/>
<evidence type="ECO:0000313" key="7">
    <source>
        <dbReference type="EMBL" id="KON96965.1"/>
    </source>
</evidence>
<keyword evidence="1" id="KW-0678">Repressor</keyword>
<dbReference type="Gene3D" id="1.10.1660.10">
    <property type="match status" value="1"/>
</dbReference>
<dbReference type="InterPro" id="IPR009061">
    <property type="entry name" value="DNA-bd_dom_put_sf"/>
</dbReference>
<dbReference type="InterPro" id="IPR029442">
    <property type="entry name" value="GyrI-like"/>
</dbReference>
<keyword evidence="9" id="KW-1185">Reference proteome</keyword>
<keyword evidence="5" id="KW-0175">Coiled coil</keyword>
<evidence type="ECO:0000259" key="6">
    <source>
        <dbReference type="PROSITE" id="PS50937"/>
    </source>
</evidence>
<dbReference type="AlphaFoldDB" id="A0A0D1YH02"/>
<feature type="domain" description="HTH merR-type" evidence="6">
    <location>
        <begin position="1"/>
        <end position="71"/>
    </location>
</feature>
<accession>A0A0D1YH02</accession>
<dbReference type="GeneID" id="42306914"/>
<dbReference type="EMBL" id="FNED01000022">
    <property type="protein sequence ID" value="SDJ60933.1"/>
    <property type="molecule type" value="Genomic_DNA"/>
</dbReference>
<dbReference type="Gene3D" id="3.20.80.10">
    <property type="entry name" value="Regulatory factor, effector binding domain"/>
    <property type="match status" value="1"/>
</dbReference>
<name>A0A0D1YH02_ANEMI</name>
<evidence type="ECO:0000313" key="10">
    <source>
        <dbReference type="Proteomes" id="UP000182836"/>
    </source>
</evidence>
<dbReference type="EMBL" id="LGUG01000004">
    <property type="protein sequence ID" value="KON96965.1"/>
    <property type="molecule type" value="Genomic_DNA"/>
</dbReference>
<sequence>MYTIGKFSNLCNVPVKTIRYYSDIGLLEPSYIDPETSYRYYDYDKIKELKTILVLKDCQFSLNEIEQALKGKDMKALDVRLKKKTEELKCQQEQITKQINNIQQIQRFIRNEEAFIPKPTLSSCYIEKRQNIQVVSIRKTINMVEMDALVKKLFERIYAYQLEMDGELLAIFHQKDWKQKKADVELLLPVKNNKNEELLVIVPGGTYACVNVKGPYSELRYGYSRLKAWLAEKSLHVEGMYMEQYIKGLVPSQVVNPINIKPNEIHPNDFLTKVFVKVR</sequence>
<dbReference type="InterPro" id="IPR047057">
    <property type="entry name" value="MerR_fam"/>
</dbReference>
<dbReference type="SUPFAM" id="SSF46955">
    <property type="entry name" value="Putative DNA-binding domain"/>
    <property type="match status" value="1"/>
</dbReference>
<dbReference type="InterPro" id="IPR011256">
    <property type="entry name" value="Reg_factor_effector_dom_sf"/>
</dbReference>
<dbReference type="SMART" id="SM00422">
    <property type="entry name" value="HTH_MERR"/>
    <property type="match status" value="1"/>
</dbReference>
<evidence type="ECO:0000256" key="4">
    <source>
        <dbReference type="ARBA" id="ARBA00023163"/>
    </source>
</evidence>
<dbReference type="Proteomes" id="UP000037269">
    <property type="component" value="Unassembled WGS sequence"/>
</dbReference>
<dbReference type="Pfam" id="PF06445">
    <property type="entry name" value="GyrI-like"/>
    <property type="match status" value="1"/>
</dbReference>
<reference evidence="8 10" key="2">
    <citation type="submission" date="2016-10" db="EMBL/GenBank/DDBJ databases">
        <authorList>
            <person name="de Groot N.N."/>
        </authorList>
    </citation>
    <scope>NUCLEOTIDE SEQUENCE [LARGE SCALE GENOMIC DNA]</scope>
    <source>
        <strain evidence="8 10">DSM 2895</strain>
    </source>
</reference>
<evidence type="ECO:0000256" key="3">
    <source>
        <dbReference type="ARBA" id="ARBA00023125"/>
    </source>
</evidence>
<protein>
    <submittedName>
        <fullName evidence="8">DNA-binding transcriptional regulator, MerR family</fullName>
    </submittedName>
</protein>
<organism evidence="7 9">
    <name type="scientific">Aneurinibacillus migulanus</name>
    <name type="common">Bacillus migulanus</name>
    <dbReference type="NCBI Taxonomy" id="47500"/>
    <lineage>
        <taxon>Bacteria</taxon>
        <taxon>Bacillati</taxon>
        <taxon>Bacillota</taxon>
        <taxon>Bacilli</taxon>
        <taxon>Bacillales</taxon>
        <taxon>Paenibacillaceae</taxon>
        <taxon>Aneurinibacillus group</taxon>
        <taxon>Aneurinibacillus</taxon>
    </lineage>
</organism>
<dbReference type="RefSeq" id="WP_043064617.1">
    <property type="nucleotide sequence ID" value="NZ_BJOA01000130.1"/>
</dbReference>
<dbReference type="PANTHER" id="PTHR30204:SF69">
    <property type="entry name" value="MERR-FAMILY TRANSCRIPTIONAL REGULATOR"/>
    <property type="match status" value="1"/>
</dbReference>
<dbReference type="SMART" id="SM00871">
    <property type="entry name" value="AraC_E_bind"/>
    <property type="match status" value="1"/>
</dbReference>
<evidence type="ECO:0000256" key="2">
    <source>
        <dbReference type="ARBA" id="ARBA00023015"/>
    </source>
</evidence>
<keyword evidence="3 8" id="KW-0238">DNA-binding</keyword>
<dbReference type="PATRIC" id="fig|47500.8.peg.3881"/>
<evidence type="ECO:0000256" key="1">
    <source>
        <dbReference type="ARBA" id="ARBA00022491"/>
    </source>
</evidence>
<dbReference type="Proteomes" id="UP000182836">
    <property type="component" value="Unassembled WGS sequence"/>
</dbReference>
<dbReference type="Pfam" id="PF13411">
    <property type="entry name" value="MerR_1"/>
    <property type="match status" value="1"/>
</dbReference>
<dbReference type="SUPFAM" id="SSF55136">
    <property type="entry name" value="Probable bacterial effector-binding domain"/>
    <property type="match status" value="1"/>
</dbReference>
<proteinExistence type="predicted"/>
<keyword evidence="2" id="KW-0805">Transcription regulation</keyword>
<keyword evidence="4" id="KW-0804">Transcription</keyword>
<dbReference type="InterPro" id="IPR010499">
    <property type="entry name" value="AraC_E-bd"/>
</dbReference>
<reference evidence="7 9" key="1">
    <citation type="submission" date="2015-07" db="EMBL/GenBank/DDBJ databases">
        <title>Fjat-14205 dsm 2895.</title>
        <authorList>
            <person name="Liu B."/>
            <person name="Wang J."/>
            <person name="Zhu Y."/>
            <person name="Liu G."/>
            <person name="Chen Q."/>
            <person name="Chen Z."/>
            <person name="Lan J."/>
            <person name="Che J."/>
            <person name="Ge C."/>
            <person name="Shi H."/>
            <person name="Pan Z."/>
            <person name="Liu X."/>
        </authorList>
    </citation>
    <scope>NUCLEOTIDE SEQUENCE [LARGE SCALE GENOMIC DNA]</scope>
    <source>
        <strain evidence="7 9">DSM 2895</strain>
    </source>
</reference>
<dbReference type="PANTHER" id="PTHR30204">
    <property type="entry name" value="REDOX-CYCLING DRUG-SENSING TRANSCRIPTIONAL ACTIVATOR SOXR"/>
    <property type="match status" value="1"/>
</dbReference>
<dbReference type="PROSITE" id="PS50937">
    <property type="entry name" value="HTH_MERR_2"/>
    <property type="match status" value="1"/>
</dbReference>
<gene>
    <name evidence="7" type="ORF">AF333_17250</name>
    <name evidence="8" type="ORF">SAMN04487909_12233</name>
</gene>
<evidence type="ECO:0000313" key="9">
    <source>
        <dbReference type="Proteomes" id="UP000037269"/>
    </source>
</evidence>
<evidence type="ECO:0000256" key="5">
    <source>
        <dbReference type="SAM" id="Coils"/>
    </source>
</evidence>
<dbReference type="GO" id="GO:0003700">
    <property type="term" value="F:DNA-binding transcription factor activity"/>
    <property type="evidence" value="ECO:0007669"/>
    <property type="project" value="InterPro"/>
</dbReference>
<dbReference type="InterPro" id="IPR000551">
    <property type="entry name" value="MerR-type_HTH_dom"/>
</dbReference>